<dbReference type="RefSeq" id="WP_189516614.1">
    <property type="nucleotide sequence ID" value="NZ_BMXG01000023.1"/>
</dbReference>
<dbReference type="InterPro" id="IPR022695">
    <property type="entry name" value="Histidinol_DH_monofunct"/>
</dbReference>
<keyword evidence="12" id="KW-1185">Reference proteome</keyword>
<feature type="binding site" evidence="8">
    <location>
        <position position="363"/>
    </location>
    <ligand>
        <name>substrate</name>
    </ligand>
</feature>
<keyword evidence="7" id="KW-0520">NAD</keyword>
<feature type="binding site" evidence="8">
    <location>
        <position position="422"/>
    </location>
    <ligand>
        <name>substrate</name>
    </ligand>
</feature>
<dbReference type="NCBIfam" id="TIGR00069">
    <property type="entry name" value="hisD"/>
    <property type="match status" value="1"/>
</dbReference>
<dbReference type="AlphaFoldDB" id="A0A8J3GG24"/>
<dbReference type="Pfam" id="PF00815">
    <property type="entry name" value="Histidinol_dh"/>
    <property type="match status" value="1"/>
</dbReference>
<feature type="binding site" evidence="8">
    <location>
        <position position="328"/>
    </location>
    <ligand>
        <name>substrate</name>
    </ligand>
</feature>
<dbReference type="FunFam" id="3.40.50.1980:FF:000001">
    <property type="entry name" value="Histidinol dehydrogenase"/>
    <property type="match status" value="1"/>
</dbReference>
<comment type="cofactor">
    <cofactor evidence="9">
        <name>Zn(2+)</name>
        <dbReference type="ChEBI" id="CHEBI:29105"/>
    </cofactor>
    <text evidence="9">Binds 1 zinc ion per subunit.</text>
</comment>
<reference evidence="11" key="2">
    <citation type="submission" date="2020-09" db="EMBL/GenBank/DDBJ databases">
        <authorList>
            <person name="Sun Q."/>
            <person name="Kim S."/>
        </authorList>
    </citation>
    <scope>NUCLEOTIDE SEQUENCE</scope>
    <source>
        <strain evidence="11">KCTC 12870</strain>
    </source>
</reference>
<evidence type="ECO:0000256" key="4">
    <source>
        <dbReference type="ARBA" id="ARBA00023002"/>
    </source>
</evidence>
<feature type="binding site" evidence="8">
    <location>
        <position position="261"/>
    </location>
    <ligand>
        <name>substrate</name>
    </ligand>
</feature>
<gene>
    <name evidence="11" type="primary">hisD</name>
    <name evidence="11" type="ORF">GCM10007047_29510</name>
</gene>
<feature type="binding site" evidence="7">
    <location>
        <position position="190"/>
    </location>
    <ligand>
        <name>NAD(+)</name>
        <dbReference type="ChEBI" id="CHEBI:57540"/>
    </ligand>
</feature>
<reference evidence="11" key="1">
    <citation type="journal article" date="2014" name="Int. J. Syst. Evol. Microbiol.">
        <title>Complete genome sequence of Corynebacterium casei LMG S-19264T (=DSM 44701T), isolated from a smear-ripened cheese.</title>
        <authorList>
            <consortium name="US DOE Joint Genome Institute (JGI-PGF)"/>
            <person name="Walter F."/>
            <person name="Albersmeier A."/>
            <person name="Kalinowski J."/>
            <person name="Ruckert C."/>
        </authorList>
    </citation>
    <scope>NUCLEOTIDE SEQUENCE</scope>
    <source>
        <strain evidence="11">KCTC 12870</strain>
    </source>
</reference>
<dbReference type="InterPro" id="IPR012131">
    <property type="entry name" value="Hstdl_DH"/>
</dbReference>
<feature type="binding site" evidence="9">
    <location>
        <position position="258"/>
    </location>
    <ligand>
        <name>Zn(2+)</name>
        <dbReference type="ChEBI" id="CHEBI:29105"/>
    </ligand>
</feature>
<dbReference type="GO" id="GO:0000105">
    <property type="term" value="P:L-histidine biosynthetic process"/>
    <property type="evidence" value="ECO:0007669"/>
    <property type="project" value="InterPro"/>
</dbReference>
<dbReference type="CDD" id="cd06572">
    <property type="entry name" value="Histidinol_dh"/>
    <property type="match status" value="1"/>
</dbReference>
<dbReference type="Gene3D" id="1.20.5.1300">
    <property type="match status" value="1"/>
</dbReference>
<dbReference type="FunFam" id="3.40.50.1980:FF:000026">
    <property type="entry name" value="Histidinol dehydrogenase"/>
    <property type="match status" value="1"/>
</dbReference>
<evidence type="ECO:0000313" key="12">
    <source>
        <dbReference type="Proteomes" id="UP000642829"/>
    </source>
</evidence>
<evidence type="ECO:0000256" key="3">
    <source>
        <dbReference type="ARBA" id="ARBA00022833"/>
    </source>
</evidence>
<keyword evidence="2 9" id="KW-0479">Metal-binding</keyword>
<feature type="binding site" evidence="9">
    <location>
        <position position="363"/>
    </location>
    <ligand>
        <name>Zn(2+)</name>
        <dbReference type="ChEBI" id="CHEBI:29105"/>
    </ligand>
</feature>
<accession>A0A8J3GG24</accession>
<evidence type="ECO:0000256" key="9">
    <source>
        <dbReference type="PIRSR" id="PIRSR000099-4"/>
    </source>
</evidence>
<keyword evidence="3 9" id="KW-0862">Zinc</keyword>
<dbReference type="GO" id="GO:0051287">
    <property type="term" value="F:NAD binding"/>
    <property type="evidence" value="ECO:0007669"/>
    <property type="project" value="InterPro"/>
</dbReference>
<dbReference type="Gene3D" id="3.40.50.1980">
    <property type="entry name" value="Nitrogenase molybdenum iron protein domain"/>
    <property type="match status" value="2"/>
</dbReference>
<evidence type="ECO:0000256" key="6">
    <source>
        <dbReference type="PIRSR" id="PIRSR000099-1"/>
    </source>
</evidence>
<evidence type="ECO:0000256" key="10">
    <source>
        <dbReference type="RuleBase" id="RU004175"/>
    </source>
</evidence>
<feature type="binding site" evidence="7">
    <location>
        <position position="213"/>
    </location>
    <ligand>
        <name>NAD(+)</name>
        <dbReference type="ChEBI" id="CHEBI:57540"/>
    </ligand>
</feature>
<evidence type="ECO:0000256" key="2">
    <source>
        <dbReference type="ARBA" id="ARBA00022723"/>
    </source>
</evidence>
<dbReference type="SUPFAM" id="SSF53720">
    <property type="entry name" value="ALDH-like"/>
    <property type="match status" value="1"/>
</dbReference>
<name>A0A8J3GG24_9BACT</name>
<feature type="binding site" evidence="8">
    <location>
        <position position="258"/>
    </location>
    <ligand>
        <name>substrate</name>
    </ligand>
</feature>
<evidence type="ECO:0000256" key="5">
    <source>
        <dbReference type="PIRNR" id="PIRNR000099"/>
    </source>
</evidence>
<evidence type="ECO:0000256" key="7">
    <source>
        <dbReference type="PIRSR" id="PIRSR000099-2"/>
    </source>
</evidence>
<feature type="active site" description="Proton acceptor" evidence="6">
    <location>
        <position position="328"/>
    </location>
</feature>
<evidence type="ECO:0000256" key="1">
    <source>
        <dbReference type="ARBA" id="ARBA00010178"/>
    </source>
</evidence>
<feature type="binding site" evidence="7">
    <location>
        <position position="128"/>
    </location>
    <ligand>
        <name>NAD(+)</name>
        <dbReference type="ChEBI" id="CHEBI:57540"/>
    </ligand>
</feature>
<protein>
    <submittedName>
        <fullName evidence="11">Histidinol dehydrogenase</fullName>
    </submittedName>
</protein>
<evidence type="ECO:0000313" key="11">
    <source>
        <dbReference type="EMBL" id="GHC10283.1"/>
    </source>
</evidence>
<dbReference type="PANTHER" id="PTHR21256">
    <property type="entry name" value="HISTIDINOL DEHYDROGENASE HDH"/>
    <property type="match status" value="1"/>
</dbReference>
<sequence length="432" mass="46355">MKILEYGQPGFAQKLKRACPSFRAADEIAETVRTVIADVEREGDKAVFRYTEKFDKAKLTARTLRVKADELSAAPKTLTTAQRKAIKEAIHCVKDFHRKTMPQSWHAKNPHGATVGEAFFPIQRVGLYVPGGQVPLVSTVIMSAVLAKLAGCPEVAVCTPPGKDGSVSPSLLAALHLCGVEEVYKIGGVQALAALAIGTKTVPAVDKVFGPGNAYVMEAKRALFGRVGVDLLPGPSEVLIIGDSTSNPAFIAADLLAQAEHGTGKEKVFLIVESREQAAAIQAEITAQAETLSHRDAALGVLKHHGFCVIASDLEAIAEIANYIAPEHLELQVKPDSRKILAKKITTAGAMLIGGETPTVLGDFTAGPSHTLPTDRTGRFFGGMQVTDYMRRTSIVEYDAKSIALAWPVVRAFAEMEQLDAHGRSLEMRLEK</sequence>
<dbReference type="InterPro" id="IPR016161">
    <property type="entry name" value="Ald_DH/histidinol_DH"/>
</dbReference>
<evidence type="ECO:0000256" key="8">
    <source>
        <dbReference type="PIRSR" id="PIRSR000099-3"/>
    </source>
</evidence>
<dbReference type="PRINTS" id="PR00083">
    <property type="entry name" value="HOLDHDRGNASE"/>
</dbReference>
<comment type="caution">
    <text evidence="11">The sequence shown here is derived from an EMBL/GenBank/DDBJ whole genome shotgun (WGS) entry which is preliminary data.</text>
</comment>
<feature type="binding site" evidence="9">
    <location>
        <position position="422"/>
    </location>
    <ligand>
        <name>Zn(2+)</name>
        <dbReference type="ChEBI" id="CHEBI:29105"/>
    </ligand>
</feature>
<dbReference type="PANTHER" id="PTHR21256:SF2">
    <property type="entry name" value="HISTIDINE BIOSYNTHESIS TRIFUNCTIONAL PROTEIN"/>
    <property type="match status" value="1"/>
</dbReference>
<keyword evidence="4 5" id="KW-0560">Oxidoreductase</keyword>
<dbReference type="PIRSF" id="PIRSF000099">
    <property type="entry name" value="Histidinol_dh"/>
    <property type="match status" value="1"/>
</dbReference>
<feature type="binding site" evidence="8">
    <location>
        <position position="417"/>
    </location>
    <ligand>
        <name>substrate</name>
    </ligand>
</feature>
<comment type="similarity">
    <text evidence="1 5 10">Belongs to the histidinol dehydrogenase family.</text>
</comment>
<organism evidence="11 12">
    <name type="scientific">Cerasicoccus arenae</name>
    <dbReference type="NCBI Taxonomy" id="424488"/>
    <lineage>
        <taxon>Bacteria</taxon>
        <taxon>Pseudomonadati</taxon>
        <taxon>Verrucomicrobiota</taxon>
        <taxon>Opitutia</taxon>
        <taxon>Puniceicoccales</taxon>
        <taxon>Cerasicoccaceae</taxon>
        <taxon>Cerasicoccus</taxon>
    </lineage>
</organism>
<feature type="binding site" evidence="8">
    <location>
        <position position="236"/>
    </location>
    <ligand>
        <name>substrate</name>
    </ligand>
</feature>
<dbReference type="GO" id="GO:0004399">
    <property type="term" value="F:histidinol dehydrogenase activity"/>
    <property type="evidence" value="ECO:0007669"/>
    <property type="project" value="InterPro"/>
</dbReference>
<proteinExistence type="inferred from homology"/>
<feature type="active site" description="Proton acceptor" evidence="6">
    <location>
        <position position="327"/>
    </location>
</feature>
<dbReference type="GO" id="GO:0046872">
    <property type="term" value="F:metal ion binding"/>
    <property type="evidence" value="ECO:0007669"/>
    <property type="project" value="UniProtKB-KW"/>
</dbReference>
<feature type="binding site" evidence="9">
    <location>
        <position position="261"/>
    </location>
    <ligand>
        <name>Zn(2+)</name>
        <dbReference type="ChEBI" id="CHEBI:29105"/>
    </ligand>
</feature>
<dbReference type="Proteomes" id="UP000642829">
    <property type="component" value="Unassembled WGS sequence"/>
</dbReference>
<dbReference type="EMBL" id="BMXG01000023">
    <property type="protein sequence ID" value="GHC10283.1"/>
    <property type="molecule type" value="Genomic_DNA"/>
</dbReference>
<dbReference type="GO" id="GO:0005829">
    <property type="term" value="C:cytosol"/>
    <property type="evidence" value="ECO:0007669"/>
    <property type="project" value="TreeGrafter"/>
</dbReference>